<evidence type="ECO:0000256" key="4">
    <source>
        <dbReference type="ARBA" id="ARBA00023136"/>
    </source>
</evidence>
<keyword evidence="2 5" id="KW-0812">Transmembrane</keyword>
<evidence type="ECO:0000313" key="7">
    <source>
        <dbReference type="EMBL" id="MBO0452108.1"/>
    </source>
</evidence>
<dbReference type="InterPro" id="IPR013525">
    <property type="entry name" value="ABC2_TM"/>
</dbReference>
<dbReference type="PANTHER" id="PTHR43077">
    <property type="entry name" value="TRANSPORT PERMEASE YVFS-RELATED"/>
    <property type="match status" value="1"/>
</dbReference>
<dbReference type="Pfam" id="PF12698">
    <property type="entry name" value="ABC2_membrane_3"/>
    <property type="match status" value="1"/>
</dbReference>
<comment type="subcellular location">
    <subcellularLocation>
        <location evidence="1">Membrane</location>
        <topology evidence="1">Multi-pass membrane protein</topology>
    </subcellularLocation>
</comment>
<proteinExistence type="predicted"/>
<sequence length="341" mass="37844">MKGMIYQLKNIRRDKLCLLTFLLPIIFGFAVNSFSDVNFSTVGETSFGIVEGSLTKEMAEWLDKIGTVAIYKDRTALDNAVKDPATQLIGVTLEEDEIKTILSGDEWTLYKELAAHLSQMYSESKNSAISTATIRPASGDTEWIKSLLIVITMVTAMFMGCTFNAMSIIGEKEDGISQINKILPISKTEYLKQKIFIGFCGATVSTIITAFICIRGEVKNILPLFVLIVLSAFVAALLGLFIGQFSTNMMAGIAYIKIVMILFIAPPILFYLMTSEKSSFRTVSYLIPSSATFYGLTDLINGETKSMSIYVVVLFLHCLFGLVLYLRISERKKKMKEGTNL</sequence>
<dbReference type="PANTHER" id="PTHR43077:SF10">
    <property type="entry name" value="TRANSPORT PERMEASE PROTEIN"/>
    <property type="match status" value="1"/>
</dbReference>
<feature type="transmembrane region" description="Helical" evidence="5">
    <location>
        <begin position="143"/>
        <end position="163"/>
    </location>
</feature>
<feature type="transmembrane region" description="Helical" evidence="5">
    <location>
        <begin position="307"/>
        <end position="326"/>
    </location>
</feature>
<accession>A0ABS3HFS3</accession>
<comment type="caution">
    <text evidence="7">The sequence shown here is derived from an EMBL/GenBank/DDBJ whole genome shotgun (WGS) entry which is preliminary data.</text>
</comment>
<feature type="transmembrane region" description="Helical" evidence="5">
    <location>
        <begin position="220"/>
        <end position="242"/>
    </location>
</feature>
<dbReference type="RefSeq" id="WP_207107885.1">
    <property type="nucleotide sequence ID" value="NZ_JAFLVR010000018.1"/>
</dbReference>
<keyword evidence="8" id="KW-1185">Reference proteome</keyword>
<gene>
    <name evidence="7" type="ORF">JZO85_07510</name>
</gene>
<dbReference type="EMBL" id="JAFLVR010000018">
    <property type="protein sequence ID" value="MBO0452108.1"/>
    <property type="molecule type" value="Genomic_DNA"/>
</dbReference>
<feature type="transmembrane region" description="Helical" evidence="5">
    <location>
        <begin position="195"/>
        <end position="214"/>
    </location>
</feature>
<keyword evidence="4 5" id="KW-0472">Membrane</keyword>
<evidence type="ECO:0000259" key="6">
    <source>
        <dbReference type="Pfam" id="PF12698"/>
    </source>
</evidence>
<name>A0ABS3HFS3_9ENTE</name>
<keyword evidence="3 5" id="KW-1133">Transmembrane helix</keyword>
<evidence type="ECO:0000313" key="8">
    <source>
        <dbReference type="Proteomes" id="UP000664495"/>
    </source>
</evidence>
<protein>
    <submittedName>
        <fullName evidence="7">ABC transporter permease</fullName>
    </submittedName>
</protein>
<evidence type="ECO:0000256" key="3">
    <source>
        <dbReference type="ARBA" id="ARBA00022989"/>
    </source>
</evidence>
<evidence type="ECO:0000256" key="2">
    <source>
        <dbReference type="ARBA" id="ARBA00022692"/>
    </source>
</evidence>
<feature type="domain" description="ABC-2 type transporter transmembrane" evidence="6">
    <location>
        <begin position="18"/>
        <end position="325"/>
    </location>
</feature>
<dbReference type="Proteomes" id="UP000664495">
    <property type="component" value="Unassembled WGS sequence"/>
</dbReference>
<organism evidence="7 8">
    <name type="scientific">Candidatus Enterococcus murrayae</name>
    <dbReference type="NCBI Taxonomy" id="2815321"/>
    <lineage>
        <taxon>Bacteria</taxon>
        <taxon>Bacillati</taxon>
        <taxon>Bacillota</taxon>
        <taxon>Bacilli</taxon>
        <taxon>Lactobacillales</taxon>
        <taxon>Enterococcaceae</taxon>
        <taxon>Enterococcus</taxon>
    </lineage>
</organism>
<evidence type="ECO:0000256" key="5">
    <source>
        <dbReference type="SAM" id="Phobius"/>
    </source>
</evidence>
<evidence type="ECO:0000256" key="1">
    <source>
        <dbReference type="ARBA" id="ARBA00004141"/>
    </source>
</evidence>
<reference evidence="7 8" key="1">
    <citation type="submission" date="2021-03" db="EMBL/GenBank/DDBJ databases">
        <title>Enterococcal diversity collection.</title>
        <authorList>
            <person name="Gilmore M.S."/>
            <person name="Schwartzman J."/>
            <person name="Van Tyne D."/>
            <person name="Martin M."/>
            <person name="Earl A.M."/>
            <person name="Manson A.L."/>
            <person name="Straub T."/>
            <person name="Salamzade R."/>
            <person name="Saavedra J."/>
            <person name="Lebreton F."/>
            <person name="Prichula J."/>
            <person name="Schaufler K."/>
            <person name="Gaca A."/>
            <person name="Sgardioli B."/>
            <person name="Wagenaar J."/>
            <person name="Strong T."/>
        </authorList>
    </citation>
    <scope>NUCLEOTIDE SEQUENCE [LARGE SCALE GENOMIC DNA]</scope>
    <source>
        <strain evidence="7 8">MJM16</strain>
    </source>
</reference>
<dbReference type="InterPro" id="IPR051328">
    <property type="entry name" value="T7SS_ABC-Transporter"/>
</dbReference>
<feature type="transmembrane region" description="Helical" evidence="5">
    <location>
        <begin position="254"/>
        <end position="273"/>
    </location>
</feature>